<sequence length="280" mass="30511">MRTTNEWADPNCSRDKSASSSRHPKGSSWKLCNAYGTSCSIQHSYGFDNSLQHVFVECQPSSCFPPPSIGDCILTGGDPIPGKRGHPPWPVWENDIDAHKHPIFYNNAREGSRPRENAAEGLTLKTGSGSVDCGSPSRGRTSTARFGGVTVVLAAMPSRYSTSSPAQIVDACIMNGDFWGISLHASSGRCRPHDRNGTGKGKMSIGEKVEYFRDRAILAPKDSQVDQINDMVLDLLPGDAQTFYSPDSVDENEDESLFSIEYLQSLNIVGMALLHNRRGS</sequence>
<accession>A0A2X0KWE3</accession>
<dbReference type="EMBL" id="FMWP01000010">
    <property type="protein sequence ID" value="SCZ87323.1"/>
    <property type="molecule type" value="Genomic_DNA"/>
</dbReference>
<proteinExistence type="predicted"/>
<gene>
    <name evidence="2" type="ORF">BZ3500_MVSOF-1268-A1-R1_CHR2-2G04789</name>
</gene>
<protein>
    <submittedName>
        <fullName evidence="2">BZ3500_MvSof-1268-A1-R1_Chr2-2g04789 protein</fullName>
    </submittedName>
</protein>
<dbReference type="AlphaFoldDB" id="A0A2X0KWE3"/>
<feature type="region of interest" description="Disordered" evidence="1">
    <location>
        <begin position="1"/>
        <end position="27"/>
    </location>
</feature>
<evidence type="ECO:0000256" key="1">
    <source>
        <dbReference type="SAM" id="MobiDB-lite"/>
    </source>
</evidence>
<evidence type="ECO:0000313" key="2">
    <source>
        <dbReference type="EMBL" id="SCZ87323.1"/>
    </source>
</evidence>
<reference evidence="3" key="1">
    <citation type="submission" date="2016-10" db="EMBL/GenBank/DDBJ databases">
        <authorList>
            <person name="Jeantristanb JTB J.-T."/>
            <person name="Ricardo R."/>
        </authorList>
    </citation>
    <scope>NUCLEOTIDE SEQUENCE [LARGE SCALE GENOMIC DNA]</scope>
</reference>
<keyword evidence="3" id="KW-1185">Reference proteome</keyword>
<name>A0A2X0KWE3_9BASI</name>
<evidence type="ECO:0000313" key="3">
    <source>
        <dbReference type="Proteomes" id="UP000249723"/>
    </source>
</evidence>
<organism evidence="2 3">
    <name type="scientific">Microbotryum saponariae</name>
    <dbReference type="NCBI Taxonomy" id="289078"/>
    <lineage>
        <taxon>Eukaryota</taxon>
        <taxon>Fungi</taxon>
        <taxon>Dikarya</taxon>
        <taxon>Basidiomycota</taxon>
        <taxon>Pucciniomycotina</taxon>
        <taxon>Microbotryomycetes</taxon>
        <taxon>Microbotryales</taxon>
        <taxon>Microbotryaceae</taxon>
        <taxon>Microbotryum</taxon>
    </lineage>
</organism>
<dbReference type="Proteomes" id="UP000249723">
    <property type="component" value="Unassembled WGS sequence"/>
</dbReference>